<evidence type="ECO:0000256" key="6">
    <source>
        <dbReference type="SAM" id="MobiDB-lite"/>
    </source>
</evidence>
<feature type="transmembrane region" description="Helical" evidence="7">
    <location>
        <begin position="278"/>
        <end position="299"/>
    </location>
</feature>
<evidence type="ECO:0000313" key="8">
    <source>
        <dbReference type="EMBL" id="OEL34449.1"/>
    </source>
</evidence>
<feature type="compositionally biased region" description="Low complexity" evidence="6">
    <location>
        <begin position="45"/>
        <end position="58"/>
    </location>
</feature>
<feature type="transmembrane region" description="Helical" evidence="7">
    <location>
        <begin position="239"/>
        <end position="258"/>
    </location>
</feature>
<feature type="transmembrane region" description="Helical" evidence="7">
    <location>
        <begin position="169"/>
        <end position="190"/>
    </location>
</feature>
<dbReference type="EMBL" id="LWDX02015329">
    <property type="protein sequence ID" value="OEL34449.1"/>
    <property type="molecule type" value="Genomic_DNA"/>
</dbReference>
<comment type="subcellular location">
    <subcellularLocation>
        <location evidence="1">Membrane</location>
        <topology evidence="1">Multi-pass membrane protein</topology>
    </subcellularLocation>
</comment>
<evidence type="ECO:0000313" key="9">
    <source>
        <dbReference type="Proteomes" id="UP000095767"/>
    </source>
</evidence>
<name>A0A1E5WAJ5_9POAL</name>
<feature type="transmembrane region" description="Helical" evidence="7">
    <location>
        <begin position="210"/>
        <end position="227"/>
    </location>
</feature>
<sequence>MKAIGSGGEWWWNIPSFRRKSESRRRGRRNTDPRGRRRGPRREPLSSSSSESIGQSSGWPIEFPFRQALTAASLTFAGDTIAQVRGRIVDRRRRGAEPDGKVTPVIPHLTNVCSFQELIPDILLNHDWLRALRMASYGFLLYGPGSYAWYQFLDRCMPKQTFVNLSAKVILNQIVLGPCVIAVVFAWNNLWLGKLSELPSKYQNDALPTLLYGFRFWIPVSVVNFGYGHLASLFSDDSFACPCCLHVLLFHFLELLFIDYYEQMKPPAHQVGLDTTQFLTYKLLLAGLTVCMSLVHHVICPQCKIYAWVIGYIHPTEENVKEMVPAGITVHCKVSSSWTVVVDQHKVTAELIQGVDEYKINGGREVLSNHVWSTWLYS</sequence>
<evidence type="ECO:0000256" key="3">
    <source>
        <dbReference type="ARBA" id="ARBA00022692"/>
    </source>
</evidence>
<dbReference type="OrthoDB" id="430207at2759"/>
<dbReference type="GO" id="GO:0005737">
    <property type="term" value="C:cytoplasm"/>
    <property type="evidence" value="ECO:0007669"/>
    <property type="project" value="TreeGrafter"/>
</dbReference>
<comment type="caution">
    <text evidence="8">The sequence shown here is derived from an EMBL/GenBank/DDBJ whole genome shotgun (WGS) entry which is preliminary data.</text>
</comment>
<dbReference type="AlphaFoldDB" id="A0A1E5WAJ5"/>
<dbReference type="GO" id="GO:0016020">
    <property type="term" value="C:membrane"/>
    <property type="evidence" value="ECO:0007669"/>
    <property type="project" value="UniProtKB-SubCell"/>
</dbReference>
<dbReference type="PANTHER" id="PTHR11266:SF91">
    <property type="entry name" value="EXPRESSED PROTEIN"/>
    <property type="match status" value="1"/>
</dbReference>
<keyword evidence="5 7" id="KW-0472">Membrane</keyword>
<dbReference type="STRING" id="888268.A0A1E5WAJ5"/>
<dbReference type="InterPro" id="IPR007248">
    <property type="entry name" value="Mpv17_PMP22"/>
</dbReference>
<evidence type="ECO:0000256" key="5">
    <source>
        <dbReference type="ARBA" id="ARBA00023136"/>
    </source>
</evidence>
<dbReference type="PANTHER" id="PTHR11266">
    <property type="entry name" value="PEROXISOMAL MEMBRANE PROTEIN 2, PXMP2 MPV17"/>
    <property type="match status" value="1"/>
</dbReference>
<evidence type="ECO:0000256" key="2">
    <source>
        <dbReference type="ARBA" id="ARBA00006824"/>
    </source>
</evidence>
<accession>A0A1E5WAJ5</accession>
<reference evidence="8 9" key="1">
    <citation type="submission" date="2016-09" db="EMBL/GenBank/DDBJ databases">
        <title>The draft genome of Dichanthelium oligosanthes: A C3 panicoid grass species.</title>
        <authorList>
            <person name="Studer A.J."/>
            <person name="Schnable J.C."/>
            <person name="Brutnell T.P."/>
        </authorList>
    </citation>
    <scope>NUCLEOTIDE SEQUENCE [LARGE SCALE GENOMIC DNA]</scope>
    <source>
        <strain evidence="9">cv. Kellogg 1175</strain>
        <tissue evidence="8">Leaf</tissue>
    </source>
</reference>
<proteinExistence type="inferred from homology"/>
<dbReference type="Proteomes" id="UP000095767">
    <property type="component" value="Unassembled WGS sequence"/>
</dbReference>
<keyword evidence="3 7" id="KW-0812">Transmembrane</keyword>
<feature type="compositionally biased region" description="Basic residues" evidence="6">
    <location>
        <begin position="19"/>
        <end position="28"/>
    </location>
</feature>
<evidence type="ECO:0000256" key="4">
    <source>
        <dbReference type="ARBA" id="ARBA00022989"/>
    </source>
</evidence>
<evidence type="ECO:0008006" key="10">
    <source>
        <dbReference type="Google" id="ProtNLM"/>
    </source>
</evidence>
<keyword evidence="4 7" id="KW-1133">Transmembrane helix</keyword>
<organism evidence="8 9">
    <name type="scientific">Dichanthelium oligosanthes</name>
    <dbReference type="NCBI Taxonomy" id="888268"/>
    <lineage>
        <taxon>Eukaryota</taxon>
        <taxon>Viridiplantae</taxon>
        <taxon>Streptophyta</taxon>
        <taxon>Embryophyta</taxon>
        <taxon>Tracheophyta</taxon>
        <taxon>Spermatophyta</taxon>
        <taxon>Magnoliopsida</taxon>
        <taxon>Liliopsida</taxon>
        <taxon>Poales</taxon>
        <taxon>Poaceae</taxon>
        <taxon>PACMAD clade</taxon>
        <taxon>Panicoideae</taxon>
        <taxon>Panicodae</taxon>
        <taxon>Paniceae</taxon>
        <taxon>Dichantheliinae</taxon>
        <taxon>Dichanthelium</taxon>
    </lineage>
</organism>
<evidence type="ECO:0000256" key="7">
    <source>
        <dbReference type="SAM" id="Phobius"/>
    </source>
</evidence>
<feature type="region of interest" description="Disordered" evidence="6">
    <location>
        <begin position="19"/>
        <end position="58"/>
    </location>
</feature>
<comment type="similarity">
    <text evidence="2">Belongs to the peroxisomal membrane protein PXMP2/4 family.</text>
</comment>
<protein>
    <recommendedName>
        <fullName evidence="10">Protein Mpv17</fullName>
    </recommendedName>
</protein>
<gene>
    <name evidence="8" type="ORF">BAE44_0004533</name>
</gene>
<keyword evidence="9" id="KW-1185">Reference proteome</keyword>
<evidence type="ECO:0000256" key="1">
    <source>
        <dbReference type="ARBA" id="ARBA00004141"/>
    </source>
</evidence>